<organism evidence="1 2">
    <name type="scientific">Wenyingzhuangia heitensis</name>
    <dbReference type="NCBI Taxonomy" id="1487859"/>
    <lineage>
        <taxon>Bacteria</taxon>
        <taxon>Pseudomonadati</taxon>
        <taxon>Bacteroidota</taxon>
        <taxon>Flavobacteriia</taxon>
        <taxon>Flavobacteriales</taxon>
        <taxon>Flavobacteriaceae</taxon>
        <taxon>Wenyingzhuangia</taxon>
    </lineage>
</organism>
<sequence length="73" mass="8866">MYKYSNQQLKELEVEIYIVFKYHEEAFNQQLYQLHSYDFGQLKIGYKFGPSYTFDEDGYTVINHDELNNLIKL</sequence>
<dbReference type="RefSeq" id="WP_167188409.1">
    <property type="nucleotide sequence ID" value="NZ_JAASQL010000003.1"/>
</dbReference>
<keyword evidence="2" id="KW-1185">Reference proteome</keyword>
<evidence type="ECO:0000313" key="1">
    <source>
        <dbReference type="EMBL" id="NIJ45736.1"/>
    </source>
</evidence>
<proteinExistence type="predicted"/>
<comment type="caution">
    <text evidence="1">The sequence shown here is derived from an EMBL/GenBank/DDBJ whole genome shotgun (WGS) entry which is preliminary data.</text>
</comment>
<name>A0ABX0UEY4_9FLAO</name>
<dbReference type="InterPro" id="IPR013518">
    <property type="entry name" value="K_chnl_inward-rec_Kir_cyto"/>
</dbReference>
<dbReference type="EMBL" id="JAASQL010000003">
    <property type="protein sequence ID" value="NIJ45736.1"/>
    <property type="molecule type" value="Genomic_DNA"/>
</dbReference>
<dbReference type="Proteomes" id="UP000745859">
    <property type="component" value="Unassembled WGS sequence"/>
</dbReference>
<dbReference type="Gene3D" id="2.60.40.1400">
    <property type="entry name" value="G protein-activated inward rectifier potassium channel 1"/>
    <property type="match status" value="1"/>
</dbReference>
<dbReference type="InterPro" id="IPR014756">
    <property type="entry name" value="Ig_E-set"/>
</dbReference>
<gene>
    <name evidence="1" type="ORF">FHR24_002207</name>
</gene>
<reference evidence="1 2" key="1">
    <citation type="submission" date="2020-03" db="EMBL/GenBank/DDBJ databases">
        <title>Genomic Encyclopedia of Type Strains, Phase IV (KMG-IV): sequencing the most valuable type-strain genomes for metagenomic binning, comparative biology and taxonomic classification.</title>
        <authorList>
            <person name="Goeker M."/>
        </authorList>
    </citation>
    <scope>NUCLEOTIDE SEQUENCE [LARGE SCALE GENOMIC DNA]</scope>
    <source>
        <strain evidence="1 2">DSM 101599</strain>
    </source>
</reference>
<dbReference type="SUPFAM" id="SSF81296">
    <property type="entry name" value="E set domains"/>
    <property type="match status" value="1"/>
</dbReference>
<protein>
    <submittedName>
        <fullName evidence="1">Uncharacterized protein</fullName>
    </submittedName>
</protein>
<accession>A0ABX0UEY4</accession>
<evidence type="ECO:0000313" key="2">
    <source>
        <dbReference type="Proteomes" id="UP000745859"/>
    </source>
</evidence>